<keyword evidence="8" id="KW-1185">Reference proteome</keyword>
<sequence length="501" mass="56880">MRKKYNIVINTVTNYGRDILDVVIFLYLIPFIIHTLGKETFGLWSLIWAFVSLFALLDFGFGPSVVKYVGKARGEGNSQQEQRAIATLFWIYTLLGSVLFISVATCTLFFNSIFEIPAHQQQAAKHVLLILGCRAALCMPLELFRGVLVSYHQYRVANVYKMIASILYLLTAIVLLSLIPDLRTLALVNSVIGILPLLAMHVHLRRFYKHISIHPRHVDLSMVKEMSSFSMYFFIVQISTLIYTRVDSFIIQKYLSLEMVALYSIAMRITEKAQRFCTQIAKTLTPIISELHGEKQKQKVIDVWLKGAKYTTAFAAPLLIGLFILSYPIITSWAGENFADATMACQLLVAAIFINIIHSNTNIVLTMCDQQKYFAKVTIFGQLLNFALSIVLIRHLQIEGVALATLISTAVSYFLFVQVKACRLFEIGIWHFYQKICVPSLLPSLAVIFFLSGMQIIYPATNLWFVAIYEGVAVLLFVILFVCFSLGDDEKQNLKRKLRKK</sequence>
<dbReference type="GO" id="GO:0005886">
    <property type="term" value="C:plasma membrane"/>
    <property type="evidence" value="ECO:0007669"/>
    <property type="project" value="UniProtKB-SubCell"/>
</dbReference>
<reference evidence="7 8" key="1">
    <citation type="submission" date="2019-08" db="EMBL/GenBank/DDBJ databases">
        <title>Complete genome sequence of Candidatus Uab amorphum.</title>
        <authorList>
            <person name="Shiratori T."/>
            <person name="Suzuki S."/>
            <person name="Kakizawa Y."/>
            <person name="Ishida K."/>
        </authorList>
    </citation>
    <scope>NUCLEOTIDE SEQUENCE [LARGE SCALE GENOMIC DNA]</scope>
    <source>
        <strain evidence="7 8">SRT547</strain>
    </source>
</reference>
<evidence type="ECO:0000313" key="8">
    <source>
        <dbReference type="Proteomes" id="UP000326354"/>
    </source>
</evidence>
<feature type="transmembrane region" description="Helical" evidence="6">
    <location>
        <begin position="398"/>
        <end position="416"/>
    </location>
</feature>
<feature type="transmembrane region" description="Helical" evidence="6">
    <location>
        <begin position="87"/>
        <end position="114"/>
    </location>
</feature>
<feature type="transmembrane region" description="Helical" evidence="6">
    <location>
        <begin position="43"/>
        <end position="66"/>
    </location>
</feature>
<organism evidence="7 8">
    <name type="scientific">Uabimicrobium amorphum</name>
    <dbReference type="NCBI Taxonomy" id="2596890"/>
    <lineage>
        <taxon>Bacteria</taxon>
        <taxon>Pseudomonadati</taxon>
        <taxon>Planctomycetota</taxon>
        <taxon>Candidatus Uabimicrobiia</taxon>
        <taxon>Candidatus Uabimicrobiales</taxon>
        <taxon>Candidatus Uabimicrobiaceae</taxon>
        <taxon>Candidatus Uabimicrobium</taxon>
    </lineage>
</organism>
<evidence type="ECO:0000313" key="7">
    <source>
        <dbReference type="EMBL" id="BBM86914.1"/>
    </source>
</evidence>
<feature type="transmembrane region" description="Helical" evidence="6">
    <location>
        <begin position="20"/>
        <end position="37"/>
    </location>
</feature>
<dbReference type="CDD" id="cd13128">
    <property type="entry name" value="MATE_Wzx_like"/>
    <property type="match status" value="1"/>
</dbReference>
<dbReference type="OrthoDB" id="580892at2"/>
<dbReference type="AlphaFoldDB" id="A0A5S9F6R8"/>
<dbReference type="Proteomes" id="UP000326354">
    <property type="component" value="Chromosome"/>
</dbReference>
<keyword evidence="5 6" id="KW-0472">Membrane</keyword>
<dbReference type="KEGG" id="uam:UABAM_05316"/>
<dbReference type="PANTHER" id="PTHR30250:SF26">
    <property type="entry name" value="PSMA PROTEIN"/>
    <property type="match status" value="1"/>
</dbReference>
<dbReference type="PANTHER" id="PTHR30250">
    <property type="entry name" value="PST FAMILY PREDICTED COLANIC ACID TRANSPORTER"/>
    <property type="match status" value="1"/>
</dbReference>
<keyword evidence="2" id="KW-1003">Cell membrane</keyword>
<protein>
    <submittedName>
        <fullName evidence="7">Teichoic acid transporter</fullName>
    </submittedName>
</protein>
<evidence type="ECO:0000256" key="4">
    <source>
        <dbReference type="ARBA" id="ARBA00022989"/>
    </source>
</evidence>
<evidence type="ECO:0000256" key="6">
    <source>
        <dbReference type="SAM" id="Phobius"/>
    </source>
</evidence>
<accession>A0A5S9F6R8</accession>
<evidence type="ECO:0000256" key="2">
    <source>
        <dbReference type="ARBA" id="ARBA00022475"/>
    </source>
</evidence>
<feature type="transmembrane region" description="Helical" evidence="6">
    <location>
        <begin position="373"/>
        <end position="392"/>
    </location>
</feature>
<evidence type="ECO:0000256" key="5">
    <source>
        <dbReference type="ARBA" id="ARBA00023136"/>
    </source>
</evidence>
<evidence type="ECO:0000256" key="3">
    <source>
        <dbReference type="ARBA" id="ARBA00022692"/>
    </source>
</evidence>
<name>A0A5S9F6R8_UABAM</name>
<evidence type="ECO:0000256" key="1">
    <source>
        <dbReference type="ARBA" id="ARBA00004651"/>
    </source>
</evidence>
<feature type="transmembrane region" description="Helical" evidence="6">
    <location>
        <begin position="314"/>
        <end position="335"/>
    </location>
</feature>
<gene>
    <name evidence="7" type="ORF">UABAM_05316</name>
</gene>
<keyword evidence="4 6" id="KW-1133">Transmembrane helix</keyword>
<feature type="transmembrane region" description="Helical" evidence="6">
    <location>
        <begin position="436"/>
        <end position="458"/>
    </location>
</feature>
<proteinExistence type="predicted"/>
<feature type="transmembrane region" description="Helical" evidence="6">
    <location>
        <begin position="341"/>
        <end position="361"/>
    </location>
</feature>
<keyword evidence="3 6" id="KW-0812">Transmembrane</keyword>
<comment type="subcellular location">
    <subcellularLocation>
        <location evidence="1">Cell membrane</location>
        <topology evidence="1">Multi-pass membrane protein</topology>
    </subcellularLocation>
</comment>
<feature type="transmembrane region" description="Helical" evidence="6">
    <location>
        <begin position="126"/>
        <end position="147"/>
    </location>
</feature>
<feature type="transmembrane region" description="Helical" evidence="6">
    <location>
        <begin position="159"/>
        <end position="179"/>
    </location>
</feature>
<feature type="transmembrane region" description="Helical" evidence="6">
    <location>
        <begin position="464"/>
        <end position="487"/>
    </location>
</feature>
<dbReference type="RefSeq" id="WP_151970950.1">
    <property type="nucleotide sequence ID" value="NZ_AP019860.1"/>
</dbReference>
<feature type="transmembrane region" description="Helical" evidence="6">
    <location>
        <begin position="185"/>
        <end position="204"/>
    </location>
</feature>
<dbReference type="EMBL" id="AP019860">
    <property type="protein sequence ID" value="BBM86914.1"/>
    <property type="molecule type" value="Genomic_DNA"/>
</dbReference>
<dbReference type="InterPro" id="IPR002797">
    <property type="entry name" value="Polysacc_synth"/>
</dbReference>
<dbReference type="InterPro" id="IPR050833">
    <property type="entry name" value="Poly_Biosynth_Transport"/>
</dbReference>
<dbReference type="Pfam" id="PF01943">
    <property type="entry name" value="Polysacc_synt"/>
    <property type="match status" value="1"/>
</dbReference>